<dbReference type="PANTHER" id="PTHR31635">
    <property type="entry name" value="REVERSE TRANSCRIPTASE DOMAIN-CONTAINING PROTEIN-RELATED"/>
    <property type="match status" value="1"/>
</dbReference>
<feature type="domain" description="Reverse transcriptase" evidence="1">
    <location>
        <begin position="1"/>
        <end position="251"/>
    </location>
</feature>
<protein>
    <recommendedName>
        <fullName evidence="1">Reverse transcriptase domain-containing protein</fullName>
    </recommendedName>
</protein>
<reference evidence="2 3" key="1">
    <citation type="journal article" date="2021" name="Plant Biotechnol. J.">
        <title>Multi-omics assisted identification of the key and species-specific regulatory components of drought-tolerant mechanisms in Gossypium stocksii.</title>
        <authorList>
            <person name="Yu D."/>
            <person name="Ke L."/>
            <person name="Zhang D."/>
            <person name="Wu Y."/>
            <person name="Sun Y."/>
            <person name="Mei J."/>
            <person name="Sun J."/>
            <person name="Sun Y."/>
        </authorList>
    </citation>
    <scope>NUCLEOTIDE SEQUENCE [LARGE SCALE GENOMIC DNA]</scope>
    <source>
        <strain evidence="3">cv. E1</strain>
        <tissue evidence="2">Leaf</tissue>
    </source>
</reference>
<dbReference type="Pfam" id="PF00078">
    <property type="entry name" value="RVT_1"/>
    <property type="match status" value="1"/>
</dbReference>
<evidence type="ECO:0000313" key="2">
    <source>
        <dbReference type="EMBL" id="KAH1073281.1"/>
    </source>
</evidence>
<dbReference type="PANTHER" id="PTHR31635:SF196">
    <property type="entry name" value="REVERSE TRANSCRIPTASE DOMAIN-CONTAINING PROTEIN-RELATED"/>
    <property type="match status" value="1"/>
</dbReference>
<evidence type="ECO:0000259" key="1">
    <source>
        <dbReference type="PROSITE" id="PS50878"/>
    </source>
</evidence>
<dbReference type="CDD" id="cd01650">
    <property type="entry name" value="RT_nLTR_like"/>
    <property type="match status" value="1"/>
</dbReference>
<name>A0A9D3V881_9ROSI</name>
<accession>A0A9D3V881</accession>
<dbReference type="PROSITE" id="PS50878">
    <property type="entry name" value="RT_POL"/>
    <property type="match status" value="1"/>
</dbReference>
<organism evidence="2 3">
    <name type="scientific">Gossypium stocksii</name>
    <dbReference type="NCBI Taxonomy" id="47602"/>
    <lineage>
        <taxon>Eukaryota</taxon>
        <taxon>Viridiplantae</taxon>
        <taxon>Streptophyta</taxon>
        <taxon>Embryophyta</taxon>
        <taxon>Tracheophyta</taxon>
        <taxon>Spermatophyta</taxon>
        <taxon>Magnoliopsida</taxon>
        <taxon>eudicotyledons</taxon>
        <taxon>Gunneridae</taxon>
        <taxon>Pentapetalae</taxon>
        <taxon>rosids</taxon>
        <taxon>malvids</taxon>
        <taxon>Malvales</taxon>
        <taxon>Malvaceae</taxon>
        <taxon>Malvoideae</taxon>
        <taxon>Gossypium</taxon>
    </lineage>
</organism>
<evidence type="ECO:0000313" key="3">
    <source>
        <dbReference type="Proteomes" id="UP000828251"/>
    </source>
</evidence>
<keyword evidence="3" id="KW-1185">Reference proteome</keyword>
<dbReference type="InterPro" id="IPR000477">
    <property type="entry name" value="RT_dom"/>
</dbReference>
<dbReference type="InterPro" id="IPR043502">
    <property type="entry name" value="DNA/RNA_pol_sf"/>
</dbReference>
<dbReference type="OrthoDB" id="1002184at2759"/>
<sequence>MTLTILVLIPKKERPEDFSDFRPISLCSIMYKLVMKVIANRFKVVFPNYISLEQAGFIAGRNISDNIIIAQEIIHSMRSKKAGRNWMAIKLDLEKTYDRISWDFIDMTLAAAGIPDFLRKVIMSAISSSTMQILWNGVLSKSFKPIRGIRQGCPLSPYLFVLCMEWLGHIIRSKISVGRWHLIRLSRAGPALSHLFFADDLIIFGKSDMDQVLLFKRILIISVRFRGIKSALGRASCIFPKALRTVYVIRLVSPLVFKEC</sequence>
<dbReference type="AlphaFoldDB" id="A0A9D3V881"/>
<gene>
    <name evidence="2" type="ORF">J1N35_025609</name>
</gene>
<proteinExistence type="predicted"/>
<dbReference type="EMBL" id="JAIQCV010000008">
    <property type="protein sequence ID" value="KAH1073281.1"/>
    <property type="molecule type" value="Genomic_DNA"/>
</dbReference>
<dbReference type="SUPFAM" id="SSF56672">
    <property type="entry name" value="DNA/RNA polymerases"/>
    <property type="match status" value="1"/>
</dbReference>
<dbReference type="Proteomes" id="UP000828251">
    <property type="component" value="Unassembled WGS sequence"/>
</dbReference>
<comment type="caution">
    <text evidence="2">The sequence shown here is derived from an EMBL/GenBank/DDBJ whole genome shotgun (WGS) entry which is preliminary data.</text>
</comment>